<name>A0A382UVV2_9ZZZZ</name>
<reference evidence="1" key="1">
    <citation type="submission" date="2018-05" db="EMBL/GenBank/DDBJ databases">
        <authorList>
            <person name="Lanie J.A."/>
            <person name="Ng W.-L."/>
            <person name="Kazmierczak K.M."/>
            <person name="Andrzejewski T.M."/>
            <person name="Davidsen T.M."/>
            <person name="Wayne K.J."/>
            <person name="Tettelin H."/>
            <person name="Glass J.I."/>
            <person name="Rusch D."/>
            <person name="Podicherti R."/>
            <person name="Tsui H.-C.T."/>
            <person name="Winkler M.E."/>
        </authorList>
    </citation>
    <scope>NUCLEOTIDE SEQUENCE</scope>
</reference>
<evidence type="ECO:0000313" key="1">
    <source>
        <dbReference type="EMBL" id="SVD38379.1"/>
    </source>
</evidence>
<sequence>MFGVKMAKAKKAVKKAAKKVVGG</sequence>
<gene>
    <name evidence="1" type="ORF">METZ01_LOCUS391233</name>
</gene>
<organism evidence="1">
    <name type="scientific">marine metagenome</name>
    <dbReference type="NCBI Taxonomy" id="408172"/>
    <lineage>
        <taxon>unclassified sequences</taxon>
        <taxon>metagenomes</taxon>
        <taxon>ecological metagenomes</taxon>
    </lineage>
</organism>
<proteinExistence type="predicted"/>
<dbReference type="AlphaFoldDB" id="A0A382UVV2"/>
<accession>A0A382UVV2</accession>
<feature type="non-terminal residue" evidence="1">
    <location>
        <position position="23"/>
    </location>
</feature>
<dbReference type="EMBL" id="UINC01147200">
    <property type="protein sequence ID" value="SVD38379.1"/>
    <property type="molecule type" value="Genomic_DNA"/>
</dbReference>
<protein>
    <submittedName>
        <fullName evidence="1">Uncharacterized protein</fullName>
    </submittedName>
</protein>